<accession>A0ABS1RSD8</accession>
<evidence type="ECO:0000256" key="1">
    <source>
        <dbReference type="SAM" id="SignalP"/>
    </source>
</evidence>
<dbReference type="RefSeq" id="WP_202248307.1">
    <property type="nucleotide sequence ID" value="NZ_JAESJJ010000006.1"/>
</dbReference>
<proteinExistence type="predicted"/>
<protein>
    <recommendedName>
        <fullName evidence="4">Invasion associated locus B family protein</fullName>
    </recommendedName>
</protein>
<name>A0ABS1RSD8_RHOSU</name>
<evidence type="ECO:0000313" key="2">
    <source>
        <dbReference type="EMBL" id="MBL3608573.1"/>
    </source>
</evidence>
<gene>
    <name evidence="2" type="ORF">JMM60_07105</name>
</gene>
<keyword evidence="1" id="KW-0732">Signal</keyword>
<dbReference type="Proteomes" id="UP000604473">
    <property type="component" value="Unassembled WGS sequence"/>
</dbReference>
<sequence>MRGWKSGAGWSAAAFAAGLVAAAGAVRAQQEGPEWDLQRCIWSCLSAFGPADNPAYAACVSRNCSEPTAPAPAPRWSSGATSDGHGAYAGVRAEGGQDVIFYVFCARGGERLLQLDGVGGEAGPNVLSLIIDGQGFPVTFGGGHDAGMLARLPPSAPVLGALQRGQTLEIRSGAGQGQGLGRFPLEGAGAAISGALALCR</sequence>
<evidence type="ECO:0000313" key="3">
    <source>
        <dbReference type="Proteomes" id="UP000604473"/>
    </source>
</evidence>
<reference evidence="2 3" key="1">
    <citation type="submission" date="2021-01" db="EMBL/GenBank/DDBJ databases">
        <title>Draft genomes of Rhodovulum sulfidophilum.</title>
        <authorList>
            <person name="Guzman M.S."/>
        </authorList>
    </citation>
    <scope>NUCLEOTIDE SEQUENCE [LARGE SCALE GENOMIC DNA]</scope>
    <source>
        <strain evidence="2 3">AB35</strain>
    </source>
</reference>
<feature type="chain" id="PRO_5046782122" description="Invasion associated locus B family protein" evidence="1">
    <location>
        <begin position="29"/>
        <end position="200"/>
    </location>
</feature>
<comment type="caution">
    <text evidence="2">The sequence shown here is derived from an EMBL/GenBank/DDBJ whole genome shotgun (WGS) entry which is preliminary data.</text>
</comment>
<evidence type="ECO:0008006" key="4">
    <source>
        <dbReference type="Google" id="ProtNLM"/>
    </source>
</evidence>
<organism evidence="2 3">
    <name type="scientific">Rhodovulum sulfidophilum</name>
    <name type="common">Rhodobacter sulfidophilus</name>
    <dbReference type="NCBI Taxonomy" id="35806"/>
    <lineage>
        <taxon>Bacteria</taxon>
        <taxon>Pseudomonadati</taxon>
        <taxon>Pseudomonadota</taxon>
        <taxon>Alphaproteobacteria</taxon>
        <taxon>Rhodobacterales</taxon>
        <taxon>Paracoccaceae</taxon>
        <taxon>Rhodovulum</taxon>
    </lineage>
</organism>
<feature type="signal peptide" evidence="1">
    <location>
        <begin position="1"/>
        <end position="28"/>
    </location>
</feature>
<keyword evidence="3" id="KW-1185">Reference proteome</keyword>
<dbReference type="EMBL" id="JAESJJ010000006">
    <property type="protein sequence ID" value="MBL3608573.1"/>
    <property type="molecule type" value="Genomic_DNA"/>
</dbReference>